<evidence type="ECO:0000256" key="1">
    <source>
        <dbReference type="ARBA" id="ARBA00004196"/>
    </source>
</evidence>
<organism evidence="5 6">
    <name type="scientific">Methylobacterium aerolatum</name>
    <dbReference type="NCBI Taxonomy" id="418708"/>
    <lineage>
        <taxon>Bacteria</taxon>
        <taxon>Pseudomonadati</taxon>
        <taxon>Pseudomonadota</taxon>
        <taxon>Alphaproteobacteria</taxon>
        <taxon>Hyphomicrobiales</taxon>
        <taxon>Methylobacteriaceae</taxon>
        <taxon>Methylobacterium</taxon>
    </lineage>
</organism>
<dbReference type="PANTHER" id="PTHR33376:SF4">
    <property type="entry name" value="SIALIC ACID-BINDING PERIPLASMIC PROTEIN SIAP"/>
    <property type="match status" value="1"/>
</dbReference>
<keyword evidence="5" id="KW-0675">Receptor</keyword>
<evidence type="ECO:0000256" key="4">
    <source>
        <dbReference type="ARBA" id="ARBA00022729"/>
    </source>
</evidence>
<comment type="similarity">
    <text evidence="2">Belongs to the bacterial solute-binding protein 7 family.</text>
</comment>
<dbReference type="Pfam" id="PF03480">
    <property type="entry name" value="DctP"/>
    <property type="match status" value="1"/>
</dbReference>
<name>A0ABU0I2C6_9HYPH</name>
<gene>
    <name evidence="5" type="ORF">QO012_003273</name>
</gene>
<dbReference type="NCBIfam" id="NF037995">
    <property type="entry name" value="TRAP_S1"/>
    <property type="match status" value="1"/>
</dbReference>
<keyword evidence="4" id="KW-0732">Signal</keyword>
<dbReference type="InterPro" id="IPR038404">
    <property type="entry name" value="TRAP_DctP_sf"/>
</dbReference>
<dbReference type="CDD" id="cd13603">
    <property type="entry name" value="PBP2_TRAP_Siap_TeaA_like"/>
    <property type="match status" value="1"/>
</dbReference>
<comment type="subcellular location">
    <subcellularLocation>
        <location evidence="1">Cell envelope</location>
    </subcellularLocation>
</comment>
<protein>
    <submittedName>
        <fullName evidence="5">Tripartite ATP-independent transporter DctP family solute receptor</fullName>
    </submittedName>
</protein>
<keyword evidence="6" id="KW-1185">Reference proteome</keyword>
<reference evidence="5 6" key="1">
    <citation type="submission" date="2023-07" db="EMBL/GenBank/DDBJ databases">
        <title>Genomic Encyclopedia of Type Strains, Phase IV (KMG-IV): sequencing the most valuable type-strain genomes for metagenomic binning, comparative biology and taxonomic classification.</title>
        <authorList>
            <person name="Goeker M."/>
        </authorList>
    </citation>
    <scope>NUCLEOTIDE SEQUENCE [LARGE SCALE GENOMIC DNA]</scope>
    <source>
        <strain evidence="5 6">DSM 19013</strain>
    </source>
</reference>
<comment type="caution">
    <text evidence="5">The sequence shown here is derived from an EMBL/GenBank/DDBJ whole genome shotgun (WGS) entry which is preliminary data.</text>
</comment>
<dbReference type="InterPro" id="IPR004682">
    <property type="entry name" value="TRAP_DctP"/>
</dbReference>
<accession>A0ABU0I2C6</accession>
<dbReference type="NCBIfam" id="TIGR00787">
    <property type="entry name" value="dctP"/>
    <property type="match status" value="1"/>
</dbReference>
<evidence type="ECO:0000256" key="3">
    <source>
        <dbReference type="ARBA" id="ARBA00022448"/>
    </source>
</evidence>
<keyword evidence="3" id="KW-0813">Transport</keyword>
<dbReference type="Gene3D" id="3.40.190.170">
    <property type="entry name" value="Bacterial extracellular solute-binding protein, family 7"/>
    <property type="match status" value="1"/>
</dbReference>
<dbReference type="Proteomes" id="UP001231124">
    <property type="component" value="Unassembled WGS sequence"/>
</dbReference>
<evidence type="ECO:0000313" key="6">
    <source>
        <dbReference type="Proteomes" id="UP001231124"/>
    </source>
</evidence>
<sequence>MAGTVGAGLIGAVSPLKYARAAEFVFKLGTDVPVTHPLNVHAQKAADAIREQTNGRVELRIFANNQLGGQSDMLSQLRSGALECFALSGVNVLSTIIPTASIYGLGFAFSDYPAVWRAMDGALGKHLRSQIEAGGFAVLERIWDNGFRQVTTSVRPITEPKDLQGLKIRVPISALWTSLFRSLGAAPASLNFSEVYSALQTKVVDAQENPLVTIKAAKIFEVQKYCSMTNHMWDGWWFLINRRAWARIPADLQEIFAKNVNAACLNERKEVERLNAGLREDLTSQGLIFNDVDPAPFKEELRKSGFYQEWRKKFGDEAMGLLEAATGKLG</sequence>
<evidence type="ECO:0000256" key="2">
    <source>
        <dbReference type="ARBA" id="ARBA00009023"/>
    </source>
</evidence>
<evidence type="ECO:0000313" key="5">
    <source>
        <dbReference type="EMBL" id="MDQ0448761.1"/>
    </source>
</evidence>
<dbReference type="PANTHER" id="PTHR33376">
    <property type="match status" value="1"/>
</dbReference>
<dbReference type="InterPro" id="IPR018389">
    <property type="entry name" value="DctP_fam"/>
</dbReference>
<dbReference type="EMBL" id="JAUSVP010000010">
    <property type="protein sequence ID" value="MDQ0448761.1"/>
    <property type="molecule type" value="Genomic_DNA"/>
</dbReference>
<proteinExistence type="inferred from homology"/>
<dbReference type="PIRSF" id="PIRSF006470">
    <property type="entry name" value="DctB"/>
    <property type="match status" value="1"/>
</dbReference>